<comment type="caution">
    <text evidence="2">The sequence shown here is derived from an EMBL/GenBank/DDBJ whole genome shotgun (WGS) entry which is preliminary data.</text>
</comment>
<accession>A0A2W5LCX8</accession>
<reference evidence="2 3" key="1">
    <citation type="submission" date="2017-08" db="EMBL/GenBank/DDBJ databases">
        <title>Infants hospitalized years apart are colonized by the same room-sourced microbial strains.</title>
        <authorList>
            <person name="Brooks B."/>
            <person name="Olm M.R."/>
            <person name="Firek B.A."/>
            <person name="Baker R."/>
            <person name="Thomas B.C."/>
            <person name="Morowitz M.J."/>
            <person name="Banfield J.F."/>
        </authorList>
    </citation>
    <scope>NUCLEOTIDE SEQUENCE [LARGE SCALE GENOMIC DNA]</scope>
    <source>
        <strain evidence="2">S2_005_003_R2_47</strain>
    </source>
</reference>
<dbReference type="SUPFAM" id="SSF51182">
    <property type="entry name" value="RmlC-like cupins"/>
    <property type="match status" value="1"/>
</dbReference>
<evidence type="ECO:0000313" key="2">
    <source>
        <dbReference type="EMBL" id="PZQ24505.1"/>
    </source>
</evidence>
<dbReference type="AlphaFoldDB" id="A0A2W5LCX8"/>
<feature type="domain" description="Cupin type-2" evidence="1">
    <location>
        <begin position="107"/>
        <end position="171"/>
    </location>
</feature>
<dbReference type="InterPro" id="IPR047142">
    <property type="entry name" value="OryJ/VirC-like"/>
</dbReference>
<gene>
    <name evidence="2" type="ORF">DI569_01405</name>
</gene>
<dbReference type="CDD" id="cd02231">
    <property type="entry name" value="cupin_BLL6423-like"/>
    <property type="match status" value="1"/>
</dbReference>
<dbReference type="PANTHER" id="PTHR36156:SF2">
    <property type="entry name" value="CUPIN TYPE-2 DOMAIN-CONTAINING PROTEIN"/>
    <property type="match status" value="1"/>
</dbReference>
<organism evidence="2 3">
    <name type="scientific">Sphingopyxis macrogoltabida</name>
    <name type="common">Sphingomonas macrogoltabidus</name>
    <dbReference type="NCBI Taxonomy" id="33050"/>
    <lineage>
        <taxon>Bacteria</taxon>
        <taxon>Pseudomonadati</taxon>
        <taxon>Pseudomonadota</taxon>
        <taxon>Alphaproteobacteria</taxon>
        <taxon>Sphingomonadales</taxon>
        <taxon>Sphingomonadaceae</taxon>
        <taxon>Sphingopyxis</taxon>
    </lineage>
</organism>
<evidence type="ECO:0000259" key="1">
    <source>
        <dbReference type="Pfam" id="PF07883"/>
    </source>
</evidence>
<proteinExistence type="predicted"/>
<dbReference type="Proteomes" id="UP000248597">
    <property type="component" value="Unassembled WGS sequence"/>
</dbReference>
<dbReference type="Gene3D" id="2.60.120.10">
    <property type="entry name" value="Jelly Rolls"/>
    <property type="match status" value="1"/>
</dbReference>
<dbReference type="PANTHER" id="PTHR36156">
    <property type="entry name" value="SLR2101 PROTEIN"/>
    <property type="match status" value="1"/>
</dbReference>
<dbReference type="Pfam" id="PF07883">
    <property type="entry name" value="Cupin_2"/>
    <property type="match status" value="1"/>
</dbReference>
<evidence type="ECO:0000313" key="3">
    <source>
        <dbReference type="Proteomes" id="UP000248597"/>
    </source>
</evidence>
<protein>
    <submittedName>
        <fullName evidence="2">Cupin domain-containing protein</fullName>
    </submittedName>
</protein>
<dbReference type="InterPro" id="IPR014710">
    <property type="entry name" value="RmlC-like_jellyroll"/>
</dbReference>
<dbReference type="InterPro" id="IPR013096">
    <property type="entry name" value="Cupin_2"/>
</dbReference>
<name>A0A2W5LCX8_SPHMC</name>
<dbReference type="InterPro" id="IPR011051">
    <property type="entry name" value="RmlC_Cupin_sf"/>
</dbReference>
<sequence length="179" mass="19706">MRELPLTRRIVTANDGEGQSYIAEDGPTSSVNVADNIPGFRNNNIWRTLGCEASIDAPDTIEEQVGVMPPRGGTVIRVVDIPPEPKDPAALKSAYEARKKSNLYPDMDLHPSDRHPAMHTTDTVDYAIVLHGEITAVMEKDETVMKAGDILIQRGTNHAWANRSDDFARIAFVLVESAR</sequence>
<dbReference type="EMBL" id="QFPJ01000002">
    <property type="protein sequence ID" value="PZQ24505.1"/>
    <property type="molecule type" value="Genomic_DNA"/>
</dbReference>